<dbReference type="EMBL" id="AFCT01001782">
    <property type="protein sequence ID" value="EHC82078.1"/>
    <property type="molecule type" value="Genomic_DNA"/>
</dbReference>
<sequence>MWTCSALRAGLPPARPAGASGHEFIRFRIE</sequence>
<gene>
    <name evidence="1" type="ORF">LTSERUB_4887</name>
</gene>
<evidence type="ECO:0000313" key="1">
    <source>
        <dbReference type="EMBL" id="EHC82078.1"/>
    </source>
</evidence>
<proteinExistence type="predicted"/>
<dbReference type="Proteomes" id="UP000004903">
    <property type="component" value="Unassembled WGS sequence"/>
</dbReference>
<name>G5QPD9_SALRU</name>
<feature type="non-terminal residue" evidence="1">
    <location>
        <position position="30"/>
    </location>
</feature>
<organism evidence="1 2">
    <name type="scientific">Salmonella enterica subsp. enterica serovar Rubislaw str. A4-653</name>
    <dbReference type="NCBI Taxonomy" id="913081"/>
    <lineage>
        <taxon>Bacteria</taxon>
        <taxon>Pseudomonadati</taxon>
        <taxon>Pseudomonadota</taxon>
        <taxon>Gammaproteobacteria</taxon>
        <taxon>Enterobacterales</taxon>
        <taxon>Enterobacteriaceae</taxon>
        <taxon>Salmonella</taxon>
    </lineage>
</organism>
<comment type="caution">
    <text evidence="1">The sequence shown here is derived from an EMBL/GenBank/DDBJ whole genome shotgun (WGS) entry which is preliminary data.</text>
</comment>
<accession>G5QPD9</accession>
<evidence type="ECO:0000313" key="2">
    <source>
        <dbReference type="Proteomes" id="UP000004903"/>
    </source>
</evidence>
<dbReference type="AlphaFoldDB" id="G5QPD9"/>
<protein>
    <submittedName>
        <fullName evidence="1">Uncharacterized protein</fullName>
    </submittedName>
</protein>
<reference evidence="1 2" key="1">
    <citation type="journal article" date="2011" name="BMC Genomics">
        <title>Genome sequencing reveals diversification of virulence factor content and possible host adaptation in distinct subpopulations of Salmonella enterica.</title>
        <authorList>
            <person name="den Bakker H.C."/>
            <person name="Moreno Switt A.I."/>
            <person name="Govoni G."/>
            <person name="Cummings C.A."/>
            <person name="Ranieri M.L."/>
            <person name="Degoricija L."/>
            <person name="Hoelzer K."/>
            <person name="Rodriguez-Rivera L.D."/>
            <person name="Brown S."/>
            <person name="Bolchacova E."/>
            <person name="Furtado M.R."/>
            <person name="Wiedmann M."/>
        </authorList>
    </citation>
    <scope>NUCLEOTIDE SEQUENCE [LARGE SCALE GENOMIC DNA]</scope>
    <source>
        <strain evidence="1 2">A4-653</strain>
    </source>
</reference>